<dbReference type="AlphaFoldDB" id="A0ABD7DS25"/>
<proteinExistence type="predicted"/>
<dbReference type="RefSeq" id="WP_206417337.1">
    <property type="nucleotide sequence ID" value="NZ_CP070505.1"/>
</dbReference>
<accession>A0ABD7DS25</accession>
<name>A0ABD7DS25_9GAMM</name>
<organism evidence="1 2">
    <name type="scientific">Ectopseudomonas toyotomiensis</name>
    <dbReference type="NCBI Taxonomy" id="554344"/>
    <lineage>
        <taxon>Bacteria</taxon>
        <taxon>Pseudomonadati</taxon>
        <taxon>Pseudomonadota</taxon>
        <taxon>Gammaproteobacteria</taxon>
        <taxon>Pseudomonadales</taxon>
        <taxon>Pseudomonadaceae</taxon>
        <taxon>Ectopseudomonas</taxon>
    </lineage>
</organism>
<sequence>MTNFSVEGLLAYRSFKAGTASSIIQRNVDQPKSSGLQSVATDLGVKVTLSPTATKISLLLKSESAGKASAAVGFDEFLESNHRQVKAHGKNADFLKEVPQDPSPERQALAQQAANYLLSHHYGEEKIHSRRSAENPFAALDRVTLSKISFDDSGLFTAAERQVAFLEMTNRDILFRNATYDLADELQRRDGSAPWFQVTAFLRDAQLIGTMSEGEKAWRNWPPAAELEAFAASMLRNDPCREPTLPEYQNLNNQDKPILAYMVGKDGSGSWQNVAVEDLASDTLPLRLIHSLIEKNKATQPEHPWLSLYLSIDNLGR</sequence>
<dbReference type="EMBL" id="CP070505">
    <property type="protein sequence ID" value="QSL91309.1"/>
    <property type="molecule type" value="Genomic_DNA"/>
</dbReference>
<protein>
    <submittedName>
        <fullName evidence="1">Uncharacterized protein</fullName>
    </submittedName>
</protein>
<dbReference type="KEGG" id="pty:JWV26_16245"/>
<evidence type="ECO:0000313" key="1">
    <source>
        <dbReference type="EMBL" id="QSL91309.1"/>
    </source>
</evidence>
<gene>
    <name evidence="1" type="ORF">JWV26_16245</name>
</gene>
<evidence type="ECO:0000313" key="2">
    <source>
        <dbReference type="Proteomes" id="UP000663658"/>
    </source>
</evidence>
<reference evidence="1 2" key="1">
    <citation type="submission" date="2021-02" db="EMBL/GenBank/DDBJ databases">
        <title>Whole genome sequencing of Pseudomonas alcaliphila strain SM2.</title>
        <authorList>
            <person name="Alshamsi M.S."/>
            <person name="Sudalaimuthuasari N."/>
            <person name="Kundu B."/>
            <person name="AlMaskari R.S."/>
            <person name="Elmahi Y."/>
            <person name="Mundra S."/>
            <person name="Chandran S."/>
            <person name="Malik S."/>
            <person name="Hazzouri K.M."/>
            <person name="Amiri K.M.A."/>
        </authorList>
    </citation>
    <scope>NUCLEOTIDE SEQUENCE [LARGE SCALE GENOMIC DNA]</scope>
    <source>
        <strain evidence="1 2">SM2</strain>
    </source>
</reference>
<dbReference type="Proteomes" id="UP000663658">
    <property type="component" value="Chromosome"/>
</dbReference>